<proteinExistence type="predicted"/>
<keyword evidence="3" id="KW-0804">Transcription</keyword>
<keyword evidence="1" id="KW-0805">Transcription regulation</keyword>
<dbReference type="Pfam" id="PF12833">
    <property type="entry name" value="HTH_18"/>
    <property type="match status" value="1"/>
</dbReference>
<dbReference type="InterPro" id="IPR009057">
    <property type="entry name" value="Homeodomain-like_sf"/>
</dbReference>
<organism evidence="6 7">
    <name type="scientific">Paenibacillus oralis</name>
    <dbReference type="NCBI Taxonomy" id="2490856"/>
    <lineage>
        <taxon>Bacteria</taxon>
        <taxon>Bacillati</taxon>
        <taxon>Bacillota</taxon>
        <taxon>Bacilli</taxon>
        <taxon>Bacillales</taxon>
        <taxon>Paenibacillaceae</taxon>
        <taxon>Paenibacillus</taxon>
    </lineage>
</organism>
<comment type="caution">
    <text evidence="6">The sequence shown here is derived from an EMBL/GenBank/DDBJ whole genome shotgun (WGS) entry which is preliminary data.</text>
</comment>
<keyword evidence="4" id="KW-0812">Transmembrane</keyword>
<keyword evidence="7" id="KW-1185">Reference proteome</keyword>
<keyword evidence="2" id="KW-0238">DNA-binding</keyword>
<dbReference type="EMBL" id="RRCN01000001">
    <property type="protein sequence ID" value="RRJ66649.1"/>
    <property type="molecule type" value="Genomic_DNA"/>
</dbReference>
<reference evidence="6 7" key="1">
    <citation type="submission" date="2018-11" db="EMBL/GenBank/DDBJ databases">
        <title>Genome sequencing of Paenibacillus sp. KCOM 3021 (= ChDC PVNT-B20).</title>
        <authorList>
            <person name="Kook J.-K."/>
            <person name="Park S.-N."/>
            <person name="Lim Y.K."/>
        </authorList>
    </citation>
    <scope>NUCLEOTIDE SEQUENCE [LARGE SCALE GENOMIC DNA]</scope>
    <source>
        <strain evidence="6 7">KCOM 3021</strain>
    </source>
</reference>
<evidence type="ECO:0000256" key="2">
    <source>
        <dbReference type="ARBA" id="ARBA00023125"/>
    </source>
</evidence>
<evidence type="ECO:0000256" key="3">
    <source>
        <dbReference type="ARBA" id="ARBA00023163"/>
    </source>
</evidence>
<evidence type="ECO:0000256" key="4">
    <source>
        <dbReference type="SAM" id="Phobius"/>
    </source>
</evidence>
<evidence type="ECO:0000313" key="6">
    <source>
        <dbReference type="EMBL" id="RRJ66649.1"/>
    </source>
</evidence>
<accession>A0A3P3UAR8</accession>
<name>A0A3P3UAR8_9BACL</name>
<dbReference type="InterPro" id="IPR018060">
    <property type="entry name" value="HTH_AraC"/>
</dbReference>
<dbReference type="SUPFAM" id="SSF46689">
    <property type="entry name" value="Homeodomain-like"/>
    <property type="match status" value="2"/>
</dbReference>
<sequence length="754" mass="85219">MVRKGQSLVKWLRSNLAHMGARLVLILMISVFLIILTVSLTSYYVSKSVLQEELSEPQRQLLQLDMNMIDDSIREADQAAIQVALNGSVYDFFTSPKQGPLSIIKQVYQLLTTLIDNNRYVKSIYVYDMARDSFVALPQGYSSSKMNFVDSEWVGVAGEFGQKRVLIKKRQVPEGAGTKGSELTLFRKIMIQDEFKGIAAVNLKFEELFAKLNAPSIKNLHRIRYILDGDGSVLYSASNYRVDHEAILQALGKLENGRKDLNFKRRKMLVNQLESPVTGWKYISVVEQDSLLAKSRKIRDAVLGVSLAALVLGVLTIRYINAVAFRPVRRLRQLFKTYGPQDLGNGPGGPDLEKLAGELLNNHAHLAHLVRETISEASSKFLYDIHIGHLACKRDIQEKWTRYFAEWTDEPVSAVILSIDRYESFVREFSASDRSLLKFALANITAELFEPEWRIVCADFGNDKTAILLQLRHGQGAPENKLMEAIGVAGQLLKLSVSAGLSMPQADCTRLKQSLLEAENALTYRLYQGYGKVISFREVAGHEVEEPIPVDGLLEELIIAALQGDEKSSEEHLHRMIEDIRGWYGYPSAALAYLQAAAERVGQLGTGDEGALEARFVTLKLEDIRSELLNRVRSVSRSFRKRIESKDFILCHRMIDYMKQHLGETIGIPEIAESIKASSSLASQIFKQETGKTIYNYLTRIRMDRAAELLLKSDYKIAEIARMVGYQHENSFIRSFRKVKDVTPGKYRDVMKFQ</sequence>
<dbReference type="RefSeq" id="WP_128634437.1">
    <property type="nucleotide sequence ID" value="NZ_RRCN01000001.1"/>
</dbReference>
<evidence type="ECO:0000259" key="5">
    <source>
        <dbReference type="PROSITE" id="PS01124"/>
    </source>
</evidence>
<dbReference type="PRINTS" id="PR00032">
    <property type="entry name" value="HTHARAC"/>
</dbReference>
<evidence type="ECO:0000313" key="7">
    <source>
        <dbReference type="Proteomes" id="UP000267017"/>
    </source>
</evidence>
<protein>
    <submittedName>
        <fullName evidence="6">AraC family transcriptional regulator</fullName>
    </submittedName>
</protein>
<dbReference type="PROSITE" id="PS00041">
    <property type="entry name" value="HTH_ARAC_FAMILY_1"/>
    <property type="match status" value="1"/>
</dbReference>
<feature type="transmembrane region" description="Helical" evidence="4">
    <location>
        <begin position="20"/>
        <end position="45"/>
    </location>
</feature>
<evidence type="ECO:0000256" key="1">
    <source>
        <dbReference type="ARBA" id="ARBA00023015"/>
    </source>
</evidence>
<gene>
    <name evidence="6" type="ORF">EHV15_29775</name>
</gene>
<dbReference type="InterPro" id="IPR020449">
    <property type="entry name" value="Tscrpt_reg_AraC-type_HTH"/>
</dbReference>
<dbReference type="PANTHER" id="PTHR43280">
    <property type="entry name" value="ARAC-FAMILY TRANSCRIPTIONAL REGULATOR"/>
    <property type="match status" value="1"/>
</dbReference>
<dbReference type="GO" id="GO:0043565">
    <property type="term" value="F:sequence-specific DNA binding"/>
    <property type="evidence" value="ECO:0007669"/>
    <property type="project" value="InterPro"/>
</dbReference>
<dbReference type="AlphaFoldDB" id="A0A3P3UAR8"/>
<dbReference type="OrthoDB" id="2644435at2"/>
<dbReference type="Proteomes" id="UP000267017">
    <property type="component" value="Unassembled WGS sequence"/>
</dbReference>
<feature type="domain" description="HTH araC/xylS-type" evidence="5">
    <location>
        <begin position="652"/>
        <end position="750"/>
    </location>
</feature>
<dbReference type="PANTHER" id="PTHR43280:SF2">
    <property type="entry name" value="HTH-TYPE TRANSCRIPTIONAL REGULATOR EXSA"/>
    <property type="match status" value="1"/>
</dbReference>
<keyword evidence="4" id="KW-0472">Membrane</keyword>
<dbReference type="GO" id="GO:0003700">
    <property type="term" value="F:DNA-binding transcription factor activity"/>
    <property type="evidence" value="ECO:0007669"/>
    <property type="project" value="InterPro"/>
</dbReference>
<dbReference type="Gene3D" id="1.10.10.60">
    <property type="entry name" value="Homeodomain-like"/>
    <property type="match status" value="2"/>
</dbReference>
<dbReference type="PROSITE" id="PS01124">
    <property type="entry name" value="HTH_ARAC_FAMILY_2"/>
    <property type="match status" value="1"/>
</dbReference>
<dbReference type="SMART" id="SM00342">
    <property type="entry name" value="HTH_ARAC"/>
    <property type="match status" value="1"/>
</dbReference>
<keyword evidence="4" id="KW-1133">Transmembrane helix</keyword>
<dbReference type="InterPro" id="IPR018062">
    <property type="entry name" value="HTH_AraC-typ_CS"/>
</dbReference>